<dbReference type="Proteomes" id="UP000295122">
    <property type="component" value="Unassembled WGS sequence"/>
</dbReference>
<evidence type="ECO:0000256" key="1">
    <source>
        <dbReference type="ARBA" id="ARBA00023125"/>
    </source>
</evidence>
<evidence type="ECO:0000313" key="3">
    <source>
        <dbReference type="EMBL" id="TDR87155.1"/>
    </source>
</evidence>
<sequence length="136" mass="14684">MSDTKKAPNDVDRHVGTRIRMRRTMLGMSQEKLGEALGITFQQVQKYEKGTNRVSASRLQQISTTLGVTIDYFYAGAEAATAGAGGFAEGAAAPYEADILTGESLKLLRSFNKIRDARVRRKLAELAAAIAGSSDE</sequence>
<feature type="domain" description="HTH cro/C1-type" evidence="2">
    <location>
        <begin position="19"/>
        <end position="73"/>
    </location>
</feature>
<dbReference type="OrthoDB" id="9797172at2"/>
<dbReference type="InterPro" id="IPR010982">
    <property type="entry name" value="Lambda_DNA-bd_dom_sf"/>
</dbReference>
<dbReference type="PANTHER" id="PTHR46558:SF4">
    <property type="entry name" value="DNA-BIDING PHAGE PROTEIN"/>
    <property type="match status" value="1"/>
</dbReference>
<dbReference type="RefSeq" id="WP_133773835.1">
    <property type="nucleotide sequence ID" value="NZ_SNZR01000016.1"/>
</dbReference>
<dbReference type="AlphaFoldDB" id="A0A4R7BRR7"/>
<protein>
    <submittedName>
        <fullName evidence="3">Transcriptional regulator with XRE-family HTH domain</fullName>
    </submittedName>
</protein>
<dbReference type="SUPFAM" id="SSF47413">
    <property type="entry name" value="lambda repressor-like DNA-binding domains"/>
    <property type="match status" value="1"/>
</dbReference>
<dbReference type="GO" id="GO:0003677">
    <property type="term" value="F:DNA binding"/>
    <property type="evidence" value="ECO:0007669"/>
    <property type="project" value="UniProtKB-KW"/>
</dbReference>
<evidence type="ECO:0000313" key="4">
    <source>
        <dbReference type="Proteomes" id="UP000295122"/>
    </source>
</evidence>
<dbReference type="PROSITE" id="PS50943">
    <property type="entry name" value="HTH_CROC1"/>
    <property type="match status" value="1"/>
</dbReference>
<proteinExistence type="predicted"/>
<dbReference type="PANTHER" id="PTHR46558">
    <property type="entry name" value="TRACRIPTIONAL REGULATORY PROTEIN-RELATED-RELATED"/>
    <property type="match status" value="1"/>
</dbReference>
<dbReference type="Pfam" id="PF01381">
    <property type="entry name" value="HTH_3"/>
    <property type="match status" value="1"/>
</dbReference>
<dbReference type="CDD" id="cd00093">
    <property type="entry name" value="HTH_XRE"/>
    <property type="match status" value="1"/>
</dbReference>
<comment type="caution">
    <text evidence="3">The sequence shown here is derived from an EMBL/GenBank/DDBJ whole genome shotgun (WGS) entry which is preliminary data.</text>
</comment>
<reference evidence="3 4" key="1">
    <citation type="submission" date="2019-03" db="EMBL/GenBank/DDBJ databases">
        <title>Genomic Encyclopedia of Type Strains, Phase IV (KMG-IV): sequencing the most valuable type-strain genomes for metagenomic binning, comparative biology and taxonomic classification.</title>
        <authorList>
            <person name="Goeker M."/>
        </authorList>
    </citation>
    <scope>NUCLEOTIDE SEQUENCE [LARGE SCALE GENOMIC DNA]</scope>
    <source>
        <strain evidence="3 4">DSM 25903</strain>
    </source>
</reference>
<accession>A0A4R7BRR7</accession>
<evidence type="ECO:0000259" key="2">
    <source>
        <dbReference type="PROSITE" id="PS50943"/>
    </source>
</evidence>
<organism evidence="3 4">
    <name type="scientific">Enterovirga rhinocerotis</name>
    <dbReference type="NCBI Taxonomy" id="1339210"/>
    <lineage>
        <taxon>Bacteria</taxon>
        <taxon>Pseudomonadati</taxon>
        <taxon>Pseudomonadota</taxon>
        <taxon>Alphaproteobacteria</taxon>
        <taxon>Hyphomicrobiales</taxon>
        <taxon>Methylobacteriaceae</taxon>
        <taxon>Enterovirga</taxon>
    </lineage>
</organism>
<dbReference type="Gene3D" id="1.10.260.40">
    <property type="entry name" value="lambda repressor-like DNA-binding domains"/>
    <property type="match status" value="1"/>
</dbReference>
<keyword evidence="1" id="KW-0238">DNA-binding</keyword>
<dbReference type="InterPro" id="IPR001387">
    <property type="entry name" value="Cro/C1-type_HTH"/>
</dbReference>
<name>A0A4R7BRR7_9HYPH</name>
<dbReference type="EMBL" id="SNZR01000016">
    <property type="protein sequence ID" value="TDR87155.1"/>
    <property type="molecule type" value="Genomic_DNA"/>
</dbReference>
<keyword evidence="4" id="KW-1185">Reference proteome</keyword>
<gene>
    <name evidence="3" type="ORF">EV668_4235</name>
</gene>
<dbReference type="SMART" id="SM00530">
    <property type="entry name" value="HTH_XRE"/>
    <property type="match status" value="1"/>
</dbReference>